<organism evidence="12 13">
    <name type="scientific">Capsaspora owczarzaki (strain ATCC 30864)</name>
    <dbReference type="NCBI Taxonomy" id="595528"/>
    <lineage>
        <taxon>Eukaryota</taxon>
        <taxon>Filasterea</taxon>
        <taxon>Capsaspora</taxon>
    </lineage>
</organism>
<evidence type="ECO:0000256" key="3">
    <source>
        <dbReference type="ARBA" id="ARBA00005037"/>
    </source>
</evidence>
<keyword evidence="7" id="KW-0288">FMN</keyword>
<dbReference type="PhylomeDB" id="A0A0D2VL16"/>
<name>A0A0D2VL16_CAPO3</name>
<dbReference type="Proteomes" id="UP000008743">
    <property type="component" value="Unassembled WGS sequence"/>
</dbReference>
<dbReference type="SUPFAM" id="SSF50475">
    <property type="entry name" value="FMN-binding split barrel"/>
    <property type="match status" value="1"/>
</dbReference>
<dbReference type="STRING" id="595528.A0A0D2VL16"/>
<keyword evidence="8" id="KW-0560">Oxidoreductase</keyword>
<dbReference type="InterPro" id="IPR000659">
    <property type="entry name" value="Pyridox_Oxase"/>
</dbReference>
<dbReference type="AlphaFoldDB" id="A0A0D2VL16"/>
<dbReference type="InterPro" id="IPR012349">
    <property type="entry name" value="Split_barrel_FMN-bd"/>
</dbReference>
<dbReference type="FunCoup" id="A0A0D2VL16">
    <property type="interactions" value="124"/>
</dbReference>
<feature type="domain" description="Pyridoxamine 5'-phosphate oxidase N-terminal" evidence="10">
    <location>
        <begin position="79"/>
        <end position="202"/>
    </location>
</feature>
<evidence type="ECO:0000256" key="9">
    <source>
        <dbReference type="ARBA" id="ARBA00023096"/>
    </source>
</evidence>
<evidence type="ECO:0000256" key="6">
    <source>
        <dbReference type="ARBA" id="ARBA00022630"/>
    </source>
</evidence>
<accession>A0A0D2VL16</accession>
<protein>
    <recommendedName>
        <fullName evidence="5">pyridoxal 5'-phosphate synthase</fullName>
        <ecNumber evidence="5">1.4.3.5</ecNumber>
    </recommendedName>
</protein>
<dbReference type="Pfam" id="PF10590">
    <property type="entry name" value="PNP_phzG_C"/>
    <property type="match status" value="1"/>
</dbReference>
<evidence type="ECO:0000256" key="1">
    <source>
        <dbReference type="ARBA" id="ARBA00001917"/>
    </source>
</evidence>
<keyword evidence="9" id="KW-0664">Pyridoxine biosynthesis</keyword>
<evidence type="ECO:0000259" key="11">
    <source>
        <dbReference type="Pfam" id="PF10590"/>
    </source>
</evidence>
<dbReference type="FunFam" id="2.30.110.10:FF:000005">
    <property type="entry name" value="NAD(P)H-hydrate epimerase"/>
    <property type="match status" value="1"/>
</dbReference>
<evidence type="ECO:0000256" key="5">
    <source>
        <dbReference type="ARBA" id="ARBA00012801"/>
    </source>
</evidence>
<dbReference type="InParanoid" id="A0A0D2VL16"/>
<keyword evidence="13" id="KW-1185">Reference proteome</keyword>
<dbReference type="Gene3D" id="2.30.110.10">
    <property type="entry name" value="Electron Transport, Fmn-binding Protein, Chain A"/>
    <property type="match status" value="1"/>
</dbReference>
<dbReference type="PIRSF" id="PIRSF000190">
    <property type="entry name" value="Pyd_amn-ph_oxd"/>
    <property type="match status" value="1"/>
</dbReference>
<dbReference type="OMA" id="AYFRTRP"/>
<dbReference type="Pfam" id="PF01243">
    <property type="entry name" value="PNPOx_N"/>
    <property type="match status" value="1"/>
</dbReference>
<feature type="domain" description="Pyridoxine 5'-phosphate oxidase dimerisation C-terminal" evidence="11">
    <location>
        <begin position="218"/>
        <end position="265"/>
    </location>
</feature>
<dbReference type="GO" id="GO:0010181">
    <property type="term" value="F:FMN binding"/>
    <property type="evidence" value="ECO:0007669"/>
    <property type="project" value="InterPro"/>
</dbReference>
<dbReference type="HAMAP" id="MF_01629">
    <property type="entry name" value="PdxH"/>
    <property type="match status" value="1"/>
</dbReference>
<dbReference type="InterPro" id="IPR019576">
    <property type="entry name" value="Pyridoxamine_oxidase_dimer_C"/>
</dbReference>
<comment type="pathway">
    <text evidence="3">Cofactor metabolism; pyridoxal 5'-phosphate salvage; pyridoxal 5'-phosphate from pyridoxine 5'-phosphate: step 1/1.</text>
</comment>
<keyword evidence="6" id="KW-0285">Flavoprotein</keyword>
<dbReference type="UniPathway" id="UPA01068">
    <property type="reaction ID" value="UER00304"/>
</dbReference>
<dbReference type="PANTHER" id="PTHR10851:SF0">
    <property type="entry name" value="PYRIDOXINE-5'-PHOSPHATE OXIDASE"/>
    <property type="match status" value="1"/>
</dbReference>
<evidence type="ECO:0000256" key="8">
    <source>
        <dbReference type="ARBA" id="ARBA00023002"/>
    </source>
</evidence>
<dbReference type="PROSITE" id="PS01064">
    <property type="entry name" value="PYRIDOX_OXIDASE"/>
    <property type="match status" value="1"/>
</dbReference>
<dbReference type="NCBIfam" id="TIGR00558">
    <property type="entry name" value="pdxH"/>
    <property type="match status" value="1"/>
</dbReference>
<reference evidence="13" key="1">
    <citation type="submission" date="2011-02" db="EMBL/GenBank/DDBJ databases">
        <title>The Genome Sequence of Capsaspora owczarzaki ATCC 30864.</title>
        <authorList>
            <person name="Russ C."/>
            <person name="Cuomo C."/>
            <person name="Burger G."/>
            <person name="Gray M.W."/>
            <person name="Holland P.W.H."/>
            <person name="King N."/>
            <person name="Lang F.B.F."/>
            <person name="Roger A.J."/>
            <person name="Ruiz-Trillo I."/>
            <person name="Young S.K."/>
            <person name="Zeng Q."/>
            <person name="Gargeya S."/>
            <person name="Alvarado L."/>
            <person name="Berlin A."/>
            <person name="Chapman S.B."/>
            <person name="Chen Z."/>
            <person name="Freedman E."/>
            <person name="Gellesch M."/>
            <person name="Goldberg J."/>
            <person name="Griggs A."/>
            <person name="Gujja S."/>
            <person name="Heilman E."/>
            <person name="Heiman D."/>
            <person name="Howarth C."/>
            <person name="Mehta T."/>
            <person name="Neiman D."/>
            <person name="Pearson M."/>
            <person name="Roberts A."/>
            <person name="Saif S."/>
            <person name="Shea T."/>
            <person name="Shenoy N."/>
            <person name="Sisk P."/>
            <person name="Stolte C."/>
            <person name="Sykes S."/>
            <person name="White J."/>
            <person name="Yandava C."/>
            <person name="Haas B."/>
            <person name="Nusbaum C."/>
            <person name="Birren B."/>
        </authorList>
    </citation>
    <scope>NUCLEOTIDE SEQUENCE</scope>
    <source>
        <strain evidence="13">ATCC 30864</strain>
    </source>
</reference>
<comment type="pathway">
    <text evidence="2">Cofactor metabolism; pyridoxal 5'-phosphate salvage; pyridoxal 5'-phosphate from pyridoxamine 5'-phosphate: step 1/1.</text>
</comment>
<dbReference type="NCBIfam" id="NF004231">
    <property type="entry name" value="PRK05679.1"/>
    <property type="match status" value="1"/>
</dbReference>
<dbReference type="GO" id="GO:0004733">
    <property type="term" value="F:pyridoxamine phosphate oxidase activity"/>
    <property type="evidence" value="ECO:0007669"/>
    <property type="project" value="UniProtKB-EC"/>
</dbReference>
<proteinExistence type="inferred from homology"/>
<dbReference type="PANTHER" id="PTHR10851">
    <property type="entry name" value="PYRIDOXINE-5-PHOSPHATE OXIDASE"/>
    <property type="match status" value="1"/>
</dbReference>
<evidence type="ECO:0000313" key="13">
    <source>
        <dbReference type="Proteomes" id="UP000008743"/>
    </source>
</evidence>
<evidence type="ECO:0000259" key="10">
    <source>
        <dbReference type="Pfam" id="PF01243"/>
    </source>
</evidence>
<sequence>MAATAAATSDPEPTSDDANAVAAAAVIAAAAAAATAAAATGQAAVHQAVANMRLNYTYGELNEEDLASQPIDQFDRWFREAVAANVHEPNGMTLATVSATGRPSSRVVLLKGYGVDGFQFFTNHGSHKGSDMVQNKHVALSFWWGPMDRQVRIEGVVERLSEEESTAYFQSRPRGSQIGAHASLQSQVIPDRKALELRTEAAAGRFKDAEVIEKPANWGGYLVRPTVIEFWQGRPSRLHDRLRYRLLPGLTADGLQSWQVERLCP</sequence>
<evidence type="ECO:0000313" key="12">
    <source>
        <dbReference type="EMBL" id="KJE90782.1"/>
    </source>
</evidence>
<comment type="cofactor">
    <cofactor evidence="1">
        <name>FMN</name>
        <dbReference type="ChEBI" id="CHEBI:58210"/>
    </cofactor>
</comment>
<evidence type="ECO:0000256" key="2">
    <source>
        <dbReference type="ARBA" id="ARBA00004738"/>
    </source>
</evidence>
<dbReference type="InterPro" id="IPR011576">
    <property type="entry name" value="Pyridox_Oxase_N"/>
</dbReference>
<dbReference type="eggNOG" id="KOG2586">
    <property type="taxonomic scope" value="Eukaryota"/>
</dbReference>
<comment type="subunit">
    <text evidence="4">Homodimer.</text>
</comment>
<dbReference type="InterPro" id="IPR019740">
    <property type="entry name" value="Pyridox_Oxase_CS"/>
</dbReference>
<evidence type="ECO:0000256" key="7">
    <source>
        <dbReference type="ARBA" id="ARBA00022643"/>
    </source>
</evidence>
<evidence type="ECO:0000256" key="4">
    <source>
        <dbReference type="ARBA" id="ARBA00011738"/>
    </source>
</evidence>
<gene>
    <name evidence="12" type="ORF">CAOG_002035</name>
</gene>
<dbReference type="GO" id="GO:0008615">
    <property type="term" value="P:pyridoxine biosynthetic process"/>
    <property type="evidence" value="ECO:0007669"/>
    <property type="project" value="UniProtKB-KW"/>
</dbReference>
<dbReference type="EC" id="1.4.3.5" evidence="5"/>
<dbReference type="OrthoDB" id="303614at2759"/>
<dbReference type="EMBL" id="KE346362">
    <property type="protein sequence ID" value="KJE90782.1"/>
    <property type="molecule type" value="Genomic_DNA"/>
</dbReference>